<keyword evidence="3 6" id="KW-0812">Transmembrane</keyword>
<sequence length="264" mass="29910">MAIKVRAIRSFSMNHSGALKRRGYKVFSRSKNAPQVKRLISLGLWWGLWISLMLVGLALANWQWQRAAEKTELLTQWAATEMLYNPVIEPENLAQVTLTGRFLAEETLWLDNRVLQGQVGVAVLTPFLADSGHWWLIQRGFIPTVVDRRVEPEVDTPEASLEVRGYWQTLQQGNLVFGDNREGNRLQSIALSPWSHLSAPHFQGVVHQNAGDGQLAAWWKPSQMPPERHIAYAVQWLCLALLALVVAVIGHRVLYCKTCQQDNV</sequence>
<dbReference type="EMBL" id="CP044222">
    <property type="protein sequence ID" value="QEW07257.1"/>
    <property type="molecule type" value="Genomic_DNA"/>
</dbReference>
<dbReference type="CDD" id="cd06662">
    <property type="entry name" value="SURF1"/>
    <property type="match status" value="1"/>
</dbReference>
<gene>
    <name evidence="7" type="ORF">F5I99_12515</name>
</gene>
<evidence type="ECO:0000256" key="5">
    <source>
        <dbReference type="ARBA" id="ARBA00023136"/>
    </source>
</evidence>
<dbReference type="PROSITE" id="PS50895">
    <property type="entry name" value="SURF1"/>
    <property type="match status" value="1"/>
</dbReference>
<protein>
    <recommendedName>
        <fullName evidence="6">SURF1-like protein</fullName>
    </recommendedName>
</protein>
<comment type="caution">
    <text evidence="6">Lacks conserved residue(s) required for the propagation of feature annotation.</text>
</comment>
<comment type="subcellular location">
    <subcellularLocation>
        <location evidence="6">Cell membrane</location>
        <topology evidence="6">Multi-pass membrane protein</topology>
    </subcellularLocation>
    <subcellularLocation>
        <location evidence="1">Membrane</location>
    </subcellularLocation>
</comment>
<reference evidence="7 8" key="1">
    <citation type="submission" date="2019-09" db="EMBL/GenBank/DDBJ databases">
        <title>Nitrincola iocasae sp. nov., a bacterium isolated from the sediment collected at a cold seep field in South China Sea.</title>
        <authorList>
            <person name="Zhang H."/>
            <person name="Wang H."/>
            <person name="Li C."/>
        </authorList>
    </citation>
    <scope>NUCLEOTIDE SEQUENCE [LARGE SCALE GENOMIC DNA]</scope>
    <source>
        <strain evidence="7 8">KXZD1103</strain>
    </source>
</reference>
<dbReference type="InterPro" id="IPR002994">
    <property type="entry name" value="Surf1/Shy1"/>
</dbReference>
<evidence type="ECO:0000313" key="7">
    <source>
        <dbReference type="EMBL" id="QEW07257.1"/>
    </source>
</evidence>
<evidence type="ECO:0000256" key="1">
    <source>
        <dbReference type="ARBA" id="ARBA00004370"/>
    </source>
</evidence>
<dbReference type="KEGG" id="nik:F5I99_12515"/>
<dbReference type="InterPro" id="IPR045214">
    <property type="entry name" value="Surf1/Surf4"/>
</dbReference>
<dbReference type="Pfam" id="PF02104">
    <property type="entry name" value="SURF1"/>
    <property type="match status" value="1"/>
</dbReference>
<dbReference type="PANTHER" id="PTHR23427:SF2">
    <property type="entry name" value="SURFEIT LOCUS PROTEIN 1"/>
    <property type="match status" value="1"/>
</dbReference>
<feature type="transmembrane region" description="Helical" evidence="6">
    <location>
        <begin position="230"/>
        <end position="250"/>
    </location>
</feature>
<keyword evidence="4 6" id="KW-1133">Transmembrane helix</keyword>
<dbReference type="Proteomes" id="UP000325606">
    <property type="component" value="Chromosome"/>
</dbReference>
<proteinExistence type="inferred from homology"/>
<dbReference type="PANTHER" id="PTHR23427">
    <property type="entry name" value="SURFEIT LOCUS PROTEIN"/>
    <property type="match status" value="1"/>
</dbReference>
<evidence type="ECO:0000256" key="2">
    <source>
        <dbReference type="ARBA" id="ARBA00007165"/>
    </source>
</evidence>
<evidence type="ECO:0000313" key="8">
    <source>
        <dbReference type="Proteomes" id="UP000325606"/>
    </source>
</evidence>
<accession>A0A5J6LFB9</accession>
<name>A0A5J6LFB9_9GAMM</name>
<evidence type="ECO:0000256" key="3">
    <source>
        <dbReference type="ARBA" id="ARBA00022692"/>
    </source>
</evidence>
<dbReference type="GO" id="GO:0005886">
    <property type="term" value="C:plasma membrane"/>
    <property type="evidence" value="ECO:0007669"/>
    <property type="project" value="UniProtKB-SubCell"/>
</dbReference>
<keyword evidence="5 6" id="KW-0472">Membrane</keyword>
<keyword evidence="8" id="KW-1185">Reference proteome</keyword>
<dbReference type="AlphaFoldDB" id="A0A5J6LFB9"/>
<organism evidence="7 8">
    <name type="scientific">Nitrincola iocasae</name>
    <dbReference type="NCBI Taxonomy" id="2614693"/>
    <lineage>
        <taxon>Bacteria</taxon>
        <taxon>Pseudomonadati</taxon>
        <taxon>Pseudomonadota</taxon>
        <taxon>Gammaproteobacteria</taxon>
        <taxon>Oceanospirillales</taxon>
        <taxon>Oceanospirillaceae</taxon>
        <taxon>Nitrincola</taxon>
    </lineage>
</organism>
<evidence type="ECO:0000256" key="6">
    <source>
        <dbReference type="RuleBase" id="RU363076"/>
    </source>
</evidence>
<keyword evidence="6" id="KW-1003">Cell membrane</keyword>
<comment type="similarity">
    <text evidence="2 6">Belongs to the SURF1 family.</text>
</comment>
<evidence type="ECO:0000256" key="4">
    <source>
        <dbReference type="ARBA" id="ARBA00022989"/>
    </source>
</evidence>